<dbReference type="Proteomes" id="UP000007015">
    <property type="component" value="Chromosome 12"/>
</dbReference>
<evidence type="ECO:0000313" key="3">
    <source>
        <dbReference type="EMBL" id="EEC69389.1"/>
    </source>
</evidence>
<dbReference type="EMBL" id="CM000137">
    <property type="protein sequence ID" value="EEC69389.1"/>
    <property type="molecule type" value="Genomic_DNA"/>
</dbReference>
<organism evidence="3 4">
    <name type="scientific">Oryza sativa subsp. indica</name>
    <name type="common">Rice</name>
    <dbReference type="NCBI Taxonomy" id="39946"/>
    <lineage>
        <taxon>Eukaryota</taxon>
        <taxon>Viridiplantae</taxon>
        <taxon>Streptophyta</taxon>
        <taxon>Embryophyta</taxon>
        <taxon>Tracheophyta</taxon>
        <taxon>Spermatophyta</taxon>
        <taxon>Magnoliopsida</taxon>
        <taxon>Liliopsida</taxon>
        <taxon>Poales</taxon>
        <taxon>Poaceae</taxon>
        <taxon>BOP clade</taxon>
        <taxon>Oryzoideae</taxon>
        <taxon>Oryzeae</taxon>
        <taxon>Oryzinae</taxon>
        <taxon>Oryza</taxon>
        <taxon>Oryza sativa</taxon>
    </lineage>
</organism>
<evidence type="ECO:0000313" key="4">
    <source>
        <dbReference type="Proteomes" id="UP000007015"/>
    </source>
</evidence>
<dbReference type="AlphaFoldDB" id="B8BM69"/>
<accession>B8BM69</accession>
<evidence type="ECO:0000256" key="1">
    <source>
        <dbReference type="SAM" id="MobiDB-lite"/>
    </source>
</evidence>
<keyword evidence="4" id="KW-1185">Reference proteome</keyword>
<keyword evidence="2" id="KW-0472">Membrane</keyword>
<keyword evidence="2" id="KW-0812">Transmembrane</keyword>
<feature type="region of interest" description="Disordered" evidence="1">
    <location>
        <begin position="1"/>
        <end position="145"/>
    </location>
</feature>
<gene>
    <name evidence="3" type="ORF">OsI_38529</name>
</gene>
<sequence>MRARTLKSIVELRPPKSGRAARQEQRGLLHAPGSGCAAARLHHRAVRPGGRPPPRAPGRGGRAGRPGASPVAATRLPADSWRWPDEGEVKRRRLPPVDPSSPTLAAGRFHHGIDRSRATWLSGGGPDSRRSKGGAERSGASDGATASTVPIDLRFRYGPVDPDADFLHVCLGVVAWSFLLLVYRTALRGRYLALLTVMSFAWID</sequence>
<name>B8BM69_ORYSI</name>
<protein>
    <submittedName>
        <fullName evidence="3">Uncharacterized protein</fullName>
    </submittedName>
</protein>
<dbReference type="Gramene" id="BGIOSGA036087-TA">
    <property type="protein sequence ID" value="BGIOSGA036087-PA"/>
    <property type="gene ID" value="BGIOSGA036087"/>
</dbReference>
<reference evidence="3 4" key="1">
    <citation type="journal article" date="2005" name="PLoS Biol.">
        <title>The genomes of Oryza sativa: a history of duplications.</title>
        <authorList>
            <person name="Yu J."/>
            <person name="Wang J."/>
            <person name="Lin W."/>
            <person name="Li S."/>
            <person name="Li H."/>
            <person name="Zhou J."/>
            <person name="Ni P."/>
            <person name="Dong W."/>
            <person name="Hu S."/>
            <person name="Zeng C."/>
            <person name="Zhang J."/>
            <person name="Zhang Y."/>
            <person name="Li R."/>
            <person name="Xu Z."/>
            <person name="Li S."/>
            <person name="Li X."/>
            <person name="Zheng H."/>
            <person name="Cong L."/>
            <person name="Lin L."/>
            <person name="Yin J."/>
            <person name="Geng J."/>
            <person name="Li G."/>
            <person name="Shi J."/>
            <person name="Liu J."/>
            <person name="Lv H."/>
            <person name="Li J."/>
            <person name="Wang J."/>
            <person name="Deng Y."/>
            <person name="Ran L."/>
            <person name="Shi X."/>
            <person name="Wang X."/>
            <person name="Wu Q."/>
            <person name="Li C."/>
            <person name="Ren X."/>
            <person name="Wang J."/>
            <person name="Wang X."/>
            <person name="Li D."/>
            <person name="Liu D."/>
            <person name="Zhang X."/>
            <person name="Ji Z."/>
            <person name="Zhao W."/>
            <person name="Sun Y."/>
            <person name="Zhang Z."/>
            <person name="Bao J."/>
            <person name="Han Y."/>
            <person name="Dong L."/>
            <person name="Ji J."/>
            <person name="Chen P."/>
            <person name="Wu S."/>
            <person name="Liu J."/>
            <person name="Xiao Y."/>
            <person name="Bu D."/>
            <person name="Tan J."/>
            <person name="Yang L."/>
            <person name="Ye C."/>
            <person name="Zhang J."/>
            <person name="Xu J."/>
            <person name="Zhou Y."/>
            <person name="Yu Y."/>
            <person name="Zhang B."/>
            <person name="Zhuang S."/>
            <person name="Wei H."/>
            <person name="Liu B."/>
            <person name="Lei M."/>
            <person name="Yu H."/>
            <person name="Li Y."/>
            <person name="Xu H."/>
            <person name="Wei S."/>
            <person name="He X."/>
            <person name="Fang L."/>
            <person name="Zhang Z."/>
            <person name="Zhang Y."/>
            <person name="Huang X."/>
            <person name="Su Z."/>
            <person name="Tong W."/>
            <person name="Li J."/>
            <person name="Tong Z."/>
            <person name="Li S."/>
            <person name="Ye J."/>
            <person name="Wang L."/>
            <person name="Fang L."/>
            <person name="Lei T."/>
            <person name="Chen C."/>
            <person name="Chen H."/>
            <person name="Xu Z."/>
            <person name="Li H."/>
            <person name="Huang H."/>
            <person name="Zhang F."/>
            <person name="Xu H."/>
            <person name="Li N."/>
            <person name="Zhao C."/>
            <person name="Li S."/>
            <person name="Dong L."/>
            <person name="Huang Y."/>
            <person name="Li L."/>
            <person name="Xi Y."/>
            <person name="Qi Q."/>
            <person name="Li W."/>
            <person name="Zhang B."/>
            <person name="Hu W."/>
            <person name="Zhang Y."/>
            <person name="Tian X."/>
            <person name="Jiao Y."/>
            <person name="Liang X."/>
            <person name="Jin J."/>
            <person name="Gao L."/>
            <person name="Zheng W."/>
            <person name="Hao B."/>
            <person name="Liu S."/>
            <person name="Wang W."/>
            <person name="Yuan L."/>
            <person name="Cao M."/>
            <person name="McDermott J."/>
            <person name="Samudrala R."/>
            <person name="Wang J."/>
            <person name="Wong G.K."/>
            <person name="Yang H."/>
        </authorList>
    </citation>
    <scope>NUCLEOTIDE SEQUENCE [LARGE SCALE GENOMIC DNA]</scope>
    <source>
        <strain evidence="4">cv. 93-11</strain>
    </source>
</reference>
<evidence type="ECO:0000256" key="2">
    <source>
        <dbReference type="SAM" id="Phobius"/>
    </source>
</evidence>
<keyword evidence="2" id="KW-1133">Transmembrane helix</keyword>
<feature type="transmembrane region" description="Helical" evidence="2">
    <location>
        <begin position="166"/>
        <end position="183"/>
    </location>
</feature>
<proteinExistence type="predicted"/>
<dbReference type="HOGENOM" id="CLU_116485_0_0_1"/>